<evidence type="ECO:0000256" key="12">
    <source>
        <dbReference type="ARBA" id="ARBA00031088"/>
    </source>
</evidence>
<keyword evidence="7 14" id="KW-0489">Methyltransferase</keyword>
<dbReference type="Pfam" id="PF01029">
    <property type="entry name" value="NusB"/>
    <property type="match status" value="1"/>
</dbReference>
<comment type="subcellular location">
    <subcellularLocation>
        <location evidence="2">Cytoplasm</location>
    </subcellularLocation>
</comment>
<comment type="similarity">
    <text evidence="3 14">Belongs to the class I-like SAM-binding methyltransferase superfamily. RsmB/NOP family.</text>
</comment>
<evidence type="ECO:0000256" key="4">
    <source>
        <dbReference type="ARBA" id="ARBA00012140"/>
    </source>
</evidence>
<accession>A0A7G9THN6</accession>
<evidence type="ECO:0000256" key="7">
    <source>
        <dbReference type="ARBA" id="ARBA00022603"/>
    </source>
</evidence>
<evidence type="ECO:0000256" key="5">
    <source>
        <dbReference type="ARBA" id="ARBA00022490"/>
    </source>
</evidence>
<dbReference type="InterPro" id="IPR049560">
    <property type="entry name" value="MeTrfase_RsmB-F_NOP2_cat"/>
</dbReference>
<dbReference type="GO" id="GO:0003723">
    <property type="term" value="F:RNA binding"/>
    <property type="evidence" value="ECO:0007669"/>
    <property type="project" value="UniProtKB-UniRule"/>
</dbReference>
<dbReference type="Gene3D" id="3.30.70.1170">
    <property type="entry name" value="Sun protein, domain 3"/>
    <property type="match status" value="1"/>
</dbReference>
<dbReference type="PRINTS" id="PR02008">
    <property type="entry name" value="RCMTFAMILY"/>
</dbReference>
<evidence type="ECO:0000259" key="16">
    <source>
        <dbReference type="PROSITE" id="PS51686"/>
    </source>
</evidence>
<organism evidence="17 18">
    <name type="scientific">Pseudoxanthomonas mexicana</name>
    <dbReference type="NCBI Taxonomy" id="128785"/>
    <lineage>
        <taxon>Bacteria</taxon>
        <taxon>Pseudomonadati</taxon>
        <taxon>Pseudomonadota</taxon>
        <taxon>Gammaproteobacteria</taxon>
        <taxon>Lysobacterales</taxon>
        <taxon>Lysobacteraceae</taxon>
        <taxon>Pseudoxanthomonas</taxon>
    </lineage>
</organism>
<keyword evidence="9 14" id="KW-0949">S-adenosyl-L-methionine</keyword>
<evidence type="ECO:0000256" key="14">
    <source>
        <dbReference type="PROSITE-ProRule" id="PRU01023"/>
    </source>
</evidence>
<dbReference type="AlphaFoldDB" id="A0A7G9THN6"/>
<dbReference type="InterPro" id="IPR018314">
    <property type="entry name" value="RsmB/NOL1/NOP2-like_CS"/>
</dbReference>
<dbReference type="InterPro" id="IPR035926">
    <property type="entry name" value="NusB-like_sf"/>
</dbReference>
<comment type="catalytic activity">
    <reaction evidence="13">
        <text>cytidine(967) in 16S rRNA + S-adenosyl-L-methionine = 5-methylcytidine(967) in 16S rRNA + S-adenosyl-L-homocysteine + H(+)</text>
        <dbReference type="Rhea" id="RHEA:42748"/>
        <dbReference type="Rhea" id="RHEA-COMP:10219"/>
        <dbReference type="Rhea" id="RHEA-COMP:10220"/>
        <dbReference type="ChEBI" id="CHEBI:15378"/>
        <dbReference type="ChEBI" id="CHEBI:57856"/>
        <dbReference type="ChEBI" id="CHEBI:59789"/>
        <dbReference type="ChEBI" id="CHEBI:74483"/>
        <dbReference type="ChEBI" id="CHEBI:82748"/>
        <dbReference type="EC" id="2.1.1.176"/>
    </reaction>
</comment>
<dbReference type="PANTHER" id="PTHR22807">
    <property type="entry name" value="NOP2 YEAST -RELATED NOL1/NOP2/FMU SUN DOMAIN-CONTAINING"/>
    <property type="match status" value="1"/>
</dbReference>
<dbReference type="FunFam" id="3.40.50.150:FF:000022">
    <property type="entry name" value="Ribosomal RNA small subunit methyltransferase B"/>
    <property type="match status" value="1"/>
</dbReference>
<keyword evidence="5" id="KW-0963">Cytoplasm</keyword>
<dbReference type="InterPro" id="IPR006027">
    <property type="entry name" value="NusB_RsmB_TIM44"/>
</dbReference>
<keyword evidence="10 14" id="KW-0694">RNA-binding</keyword>
<dbReference type="EMBL" id="CP060731">
    <property type="protein sequence ID" value="QNN79611.1"/>
    <property type="molecule type" value="Genomic_DNA"/>
</dbReference>
<dbReference type="GO" id="GO:0070475">
    <property type="term" value="P:rRNA base methylation"/>
    <property type="evidence" value="ECO:0007669"/>
    <property type="project" value="TreeGrafter"/>
</dbReference>
<evidence type="ECO:0000256" key="2">
    <source>
        <dbReference type="ARBA" id="ARBA00004496"/>
    </source>
</evidence>
<feature type="domain" description="SAM-dependent MTase RsmB/NOP-type" evidence="16">
    <location>
        <begin position="195"/>
        <end position="465"/>
    </location>
</feature>
<evidence type="ECO:0000256" key="11">
    <source>
        <dbReference type="ARBA" id="ARBA00030399"/>
    </source>
</evidence>
<dbReference type="GO" id="GO:0009383">
    <property type="term" value="F:rRNA (cytosine-C5-)-methyltransferase activity"/>
    <property type="evidence" value="ECO:0007669"/>
    <property type="project" value="TreeGrafter"/>
</dbReference>
<feature type="region of interest" description="Disordered" evidence="15">
    <location>
        <begin position="1"/>
        <end position="36"/>
    </location>
</feature>
<dbReference type="SUPFAM" id="SSF48013">
    <property type="entry name" value="NusB-like"/>
    <property type="match status" value="1"/>
</dbReference>
<keyword evidence="8 14" id="KW-0808">Transferase</keyword>
<name>A0A7G9THN6_PSEMX</name>
<dbReference type="GO" id="GO:0006355">
    <property type="term" value="P:regulation of DNA-templated transcription"/>
    <property type="evidence" value="ECO:0007669"/>
    <property type="project" value="InterPro"/>
</dbReference>
<dbReference type="EC" id="2.1.1.176" evidence="4"/>
<evidence type="ECO:0000256" key="10">
    <source>
        <dbReference type="ARBA" id="ARBA00022884"/>
    </source>
</evidence>
<dbReference type="SUPFAM" id="SSF53335">
    <property type="entry name" value="S-adenosyl-L-methionine-dependent methyltransferases"/>
    <property type="match status" value="1"/>
</dbReference>
<proteinExistence type="inferred from homology"/>
<evidence type="ECO:0000256" key="6">
    <source>
        <dbReference type="ARBA" id="ARBA00022552"/>
    </source>
</evidence>
<dbReference type="GO" id="GO:0005829">
    <property type="term" value="C:cytosol"/>
    <property type="evidence" value="ECO:0007669"/>
    <property type="project" value="TreeGrafter"/>
</dbReference>
<evidence type="ECO:0000256" key="8">
    <source>
        <dbReference type="ARBA" id="ARBA00022679"/>
    </source>
</evidence>
<evidence type="ECO:0000256" key="1">
    <source>
        <dbReference type="ARBA" id="ARBA00002724"/>
    </source>
</evidence>
<reference evidence="17 18" key="1">
    <citation type="submission" date="2020-08" db="EMBL/GenBank/DDBJ databases">
        <title>Streptomycin Non-resistant strain, P. mexicana.</title>
        <authorList>
            <person name="Ganesh-Kumar S."/>
            <person name="Zhe T."/>
            <person name="Yu Z."/>
            <person name="Min Y."/>
        </authorList>
    </citation>
    <scope>NUCLEOTIDE SEQUENCE [LARGE SCALE GENOMIC DNA]</scope>
    <source>
        <strain evidence="17 18">GTZY2</strain>
    </source>
</reference>
<feature type="binding site" evidence="14">
    <location>
        <begin position="286"/>
        <end position="292"/>
    </location>
    <ligand>
        <name>S-adenosyl-L-methionine</name>
        <dbReference type="ChEBI" id="CHEBI:59789"/>
    </ligand>
</feature>
<dbReference type="Gene3D" id="3.40.50.150">
    <property type="entry name" value="Vaccinia Virus protein VP39"/>
    <property type="match status" value="1"/>
</dbReference>
<dbReference type="InterPro" id="IPR054728">
    <property type="entry name" value="RsmB-like_ferredoxin"/>
</dbReference>
<gene>
    <name evidence="17" type="primary">rsmB</name>
    <name evidence="17" type="ORF">IAE60_05250</name>
</gene>
<dbReference type="InterPro" id="IPR029063">
    <property type="entry name" value="SAM-dependent_MTases_sf"/>
</dbReference>
<evidence type="ECO:0000313" key="17">
    <source>
        <dbReference type="EMBL" id="QNN79611.1"/>
    </source>
</evidence>
<evidence type="ECO:0000256" key="13">
    <source>
        <dbReference type="ARBA" id="ARBA00047283"/>
    </source>
</evidence>
<dbReference type="PROSITE" id="PS01153">
    <property type="entry name" value="NOL1_NOP2_SUN"/>
    <property type="match status" value="1"/>
</dbReference>
<evidence type="ECO:0000256" key="9">
    <source>
        <dbReference type="ARBA" id="ARBA00022691"/>
    </source>
</evidence>
<evidence type="ECO:0000256" key="15">
    <source>
        <dbReference type="SAM" id="MobiDB-lite"/>
    </source>
</evidence>
<dbReference type="InterPro" id="IPR001678">
    <property type="entry name" value="MeTrfase_RsmB-F_NOP2_dom"/>
</dbReference>
<dbReference type="InterPro" id="IPR004573">
    <property type="entry name" value="rRNA_ssu_MeTfrase_B"/>
</dbReference>
<feature type="binding site" evidence="14">
    <location>
        <position position="309"/>
    </location>
    <ligand>
        <name>S-adenosyl-L-methionine</name>
        <dbReference type="ChEBI" id="CHEBI:59789"/>
    </ligand>
</feature>
<feature type="active site" description="Nucleophile" evidence="14">
    <location>
        <position position="407"/>
    </location>
</feature>
<comment type="function">
    <text evidence="1">Specifically methylates the cytosine at position 967 (m5C967) of 16S rRNA.</text>
</comment>
<dbReference type="CDD" id="cd02440">
    <property type="entry name" value="AdoMet_MTases"/>
    <property type="match status" value="1"/>
</dbReference>
<dbReference type="NCBIfam" id="TIGR00563">
    <property type="entry name" value="rsmB"/>
    <property type="match status" value="1"/>
</dbReference>
<dbReference type="Gene3D" id="1.10.940.10">
    <property type="entry name" value="NusB-like"/>
    <property type="match status" value="1"/>
</dbReference>
<dbReference type="NCBIfam" id="NF008149">
    <property type="entry name" value="PRK10901.1"/>
    <property type="match status" value="1"/>
</dbReference>
<dbReference type="Pfam" id="PF01189">
    <property type="entry name" value="Methyltr_RsmB-F"/>
    <property type="match status" value="1"/>
</dbReference>
<feature type="binding site" evidence="14">
    <location>
        <position position="335"/>
    </location>
    <ligand>
        <name>S-adenosyl-L-methionine</name>
        <dbReference type="ChEBI" id="CHEBI:59789"/>
    </ligand>
</feature>
<dbReference type="PROSITE" id="PS51686">
    <property type="entry name" value="SAM_MT_RSMB_NOP"/>
    <property type="match status" value="1"/>
</dbReference>
<evidence type="ECO:0000313" key="18">
    <source>
        <dbReference type="Proteomes" id="UP000515838"/>
    </source>
</evidence>
<dbReference type="InterPro" id="IPR023267">
    <property type="entry name" value="RCMT"/>
</dbReference>
<feature type="binding site" evidence="14">
    <location>
        <position position="354"/>
    </location>
    <ligand>
        <name>S-adenosyl-L-methionine</name>
        <dbReference type="ChEBI" id="CHEBI:59789"/>
    </ligand>
</feature>
<sequence length="465" mass="50388">MRQRRAAVARGPARGRQGDHRGGLPQRPARPGDAVTTQAGVAVRVIATRVVDAVMHRGRSLKAELAANLPRVEDARDRALLEAICFAVLRSRARSDAALAAWMPKPLGRSENELRALLHVGFVQVVVMGLPAHAALSATVEAVRALGRPHQDKLVNALLRRAQREGLPAAPSDALWPAWLRQQVRQAWPAQADDIFAASQQEAPLWLRVNRLRGNRDAYRQRLLDAGIEAEVPDGVPDALLLRAPVAATGLPGFAQGDVSVQDGAAQRVADLLDGLPAGARVLDMCAAPGGKSAHLLERDPTRRLLAIDVDARRLQRVRETFDRVGVQADMKAADAADPSAWWDGEPFDAVLLDAPCSATGIVRRQPDVLLHRRADDLVALTRLQARLLDAAWRVLRPGGCLVYTTCSILRAENALQLGAFRARHAAALVEPLDETWGHADGGGRQRLPGECDMDGFFYAVLRKA</sequence>
<dbReference type="Pfam" id="PF22458">
    <property type="entry name" value="RsmF-B_ferredox"/>
    <property type="match status" value="1"/>
</dbReference>
<dbReference type="Proteomes" id="UP000515838">
    <property type="component" value="Chromosome"/>
</dbReference>
<dbReference type="PANTHER" id="PTHR22807:SF61">
    <property type="entry name" value="NOL1_NOP2_SUN FAMILY PROTEIN _ ANTITERMINATION NUSB DOMAIN-CONTAINING PROTEIN"/>
    <property type="match status" value="1"/>
</dbReference>
<evidence type="ECO:0000256" key="3">
    <source>
        <dbReference type="ARBA" id="ARBA00007494"/>
    </source>
</evidence>
<keyword evidence="6" id="KW-0698">rRNA processing</keyword>
<protein>
    <recommendedName>
        <fullName evidence="4">16S rRNA (cytosine(967)-C(5))-methyltransferase</fullName>
        <ecNumber evidence="4">2.1.1.176</ecNumber>
    </recommendedName>
    <alternativeName>
        <fullName evidence="11">16S rRNA m5C967 methyltransferase</fullName>
    </alternativeName>
    <alternativeName>
        <fullName evidence="12">rRNA (cytosine-C(5)-)-methyltransferase RsmB</fullName>
    </alternativeName>
</protein>